<comment type="caution">
    <text evidence="1">The sequence shown here is derived from an EMBL/GenBank/DDBJ whole genome shotgun (WGS) entry which is preliminary data.</text>
</comment>
<accession>A0A9X4LZJ0</accession>
<dbReference type="AlphaFoldDB" id="A0A9X4LZJ0"/>
<sequence length="145" mass="15163">MALQDWRQVDPCSLVTPGQLATIADDPQITPAVTHTADSNKCEFKSASTTIVLGLTLGQAPGNLPAMPLMKPRRMLSVAGKEANLVVETSGSCVVTVPLGEGVWLSLNIDPDADKEKVEAGDESAASCDAQMPLMASVVGELPFD</sequence>
<dbReference type="RefSeq" id="WP_332519964.1">
    <property type="nucleotide sequence ID" value="NZ_JANRHA010000007.1"/>
</dbReference>
<keyword evidence="2" id="KW-1185">Reference proteome</keyword>
<name>A0A9X4LZJ0_9ACTN</name>
<organism evidence="1 2">
    <name type="scientific">Speluncibacter jeojiensis</name>
    <dbReference type="NCBI Taxonomy" id="2710754"/>
    <lineage>
        <taxon>Bacteria</taxon>
        <taxon>Bacillati</taxon>
        <taxon>Actinomycetota</taxon>
        <taxon>Actinomycetes</taxon>
        <taxon>Mycobacteriales</taxon>
        <taxon>Speluncibacteraceae</taxon>
        <taxon>Speluncibacter</taxon>
    </lineage>
</organism>
<evidence type="ECO:0000313" key="1">
    <source>
        <dbReference type="EMBL" id="MDG3015255.1"/>
    </source>
</evidence>
<protein>
    <submittedName>
        <fullName evidence="1">DUF3558 domain-containing protein</fullName>
    </submittedName>
</protein>
<reference evidence="1" key="1">
    <citation type="submission" date="2022-08" db="EMBL/GenBank/DDBJ databases">
        <title>Genome analysis of Corynebacteriales strain.</title>
        <authorList>
            <person name="Lee S.D."/>
        </authorList>
    </citation>
    <scope>NUCLEOTIDE SEQUENCE</scope>
    <source>
        <strain evidence="1">D3-21</strain>
    </source>
</reference>
<evidence type="ECO:0000313" key="2">
    <source>
        <dbReference type="Proteomes" id="UP001152755"/>
    </source>
</evidence>
<gene>
    <name evidence="1" type="ORF">NVS88_11925</name>
</gene>
<dbReference type="Proteomes" id="UP001152755">
    <property type="component" value="Unassembled WGS sequence"/>
</dbReference>
<proteinExistence type="predicted"/>
<dbReference type="EMBL" id="JANRHA010000007">
    <property type="protein sequence ID" value="MDG3015255.1"/>
    <property type="molecule type" value="Genomic_DNA"/>
</dbReference>